<accession>A0ABT9MPX7</accession>
<dbReference type="PROSITE" id="PS51829">
    <property type="entry name" value="P_HOMO_B"/>
    <property type="match status" value="1"/>
</dbReference>
<organism evidence="5 6">
    <name type="scientific">Catenuloplanes nepalensis</name>
    <dbReference type="NCBI Taxonomy" id="587533"/>
    <lineage>
        <taxon>Bacteria</taxon>
        <taxon>Bacillati</taxon>
        <taxon>Actinomycetota</taxon>
        <taxon>Actinomycetes</taxon>
        <taxon>Micromonosporales</taxon>
        <taxon>Micromonosporaceae</taxon>
        <taxon>Catenuloplanes</taxon>
    </lineage>
</organism>
<name>A0ABT9MPX7_9ACTN</name>
<evidence type="ECO:0000256" key="2">
    <source>
        <dbReference type="ARBA" id="ARBA00022801"/>
    </source>
</evidence>
<dbReference type="Pfam" id="PF07510">
    <property type="entry name" value="GmrSD_C"/>
    <property type="match status" value="1"/>
</dbReference>
<dbReference type="PANTHER" id="PTHR24094">
    <property type="entry name" value="SECRETED PROTEIN"/>
    <property type="match status" value="1"/>
</dbReference>
<sequence>MRRPLRHAAAATGRPFRRAAAVTAPRRLPAVVRLLAGLVIAAAGLFTIVVASPAQAAAVSQPLRTMVANLPVATEVRTGYDRDLFNHWIDADGDGCNTRYEVLIAEATTAPTVGSGCSLSGGRWSSYFDGATWTDPADLDIDHLVPLAEAWDSGARNWTSSQRQSFANDLGDARALAAVTDNVNQSKSDQDPAEWMPSVTGVHCRYVIEWTAVKTRWGLTVDSAEKSKLTSVAAGCTNSTVTVDVVIGAGPTATATRTATASPTGGSGTCTGTNGTDVTIPDAGSPVTSTITIAGCSRSAASSSSTIYVNVVHPFRGDVSVYLYAPDNSYYVLKAASESDGAANINATYTANLSSETANGAWRLSVKDNASGDTGYLSTWTLTV</sequence>
<evidence type="ECO:0000256" key="1">
    <source>
        <dbReference type="ARBA" id="ARBA00022670"/>
    </source>
</evidence>
<evidence type="ECO:0000259" key="4">
    <source>
        <dbReference type="PROSITE" id="PS51829"/>
    </source>
</evidence>
<evidence type="ECO:0000313" key="6">
    <source>
        <dbReference type="Proteomes" id="UP001240984"/>
    </source>
</evidence>
<dbReference type="EMBL" id="JAUSRA010000001">
    <property type="protein sequence ID" value="MDP9793465.1"/>
    <property type="molecule type" value="Genomic_DNA"/>
</dbReference>
<dbReference type="Pfam" id="PF01483">
    <property type="entry name" value="P_proprotein"/>
    <property type="match status" value="1"/>
</dbReference>
<proteinExistence type="predicted"/>
<protein>
    <recommendedName>
        <fullName evidence="4">P/Homo B domain-containing protein</fullName>
    </recommendedName>
</protein>
<feature type="domain" description="P/Homo B" evidence="4">
    <location>
        <begin position="261"/>
        <end position="384"/>
    </location>
</feature>
<dbReference type="InterPro" id="IPR008979">
    <property type="entry name" value="Galactose-bd-like_sf"/>
</dbReference>
<comment type="caution">
    <text evidence="5">The sequence shown here is derived from an EMBL/GenBank/DDBJ whole genome shotgun (WGS) entry which is preliminary data.</text>
</comment>
<gene>
    <name evidence="5" type="ORF">J2S43_001977</name>
</gene>
<keyword evidence="6" id="KW-1185">Reference proteome</keyword>
<keyword evidence="1" id="KW-0645">Protease</keyword>
<dbReference type="Gene3D" id="2.60.120.260">
    <property type="entry name" value="Galactose-binding domain-like"/>
    <property type="match status" value="1"/>
</dbReference>
<dbReference type="SUPFAM" id="SSF49785">
    <property type="entry name" value="Galactose-binding domain-like"/>
    <property type="match status" value="1"/>
</dbReference>
<reference evidence="5 6" key="1">
    <citation type="submission" date="2023-07" db="EMBL/GenBank/DDBJ databases">
        <title>Sequencing the genomes of 1000 actinobacteria strains.</title>
        <authorList>
            <person name="Klenk H.-P."/>
        </authorList>
    </citation>
    <scope>NUCLEOTIDE SEQUENCE [LARGE SCALE GENOMIC DNA]</scope>
    <source>
        <strain evidence="5 6">DSM 44710</strain>
    </source>
</reference>
<dbReference type="PANTHER" id="PTHR24094:SF15">
    <property type="entry name" value="AMP-DEPENDENT SYNTHETASE_LIGASE DOMAIN-CONTAINING PROTEIN-RELATED"/>
    <property type="match status" value="1"/>
</dbReference>
<dbReference type="InterPro" id="IPR002884">
    <property type="entry name" value="P_dom"/>
</dbReference>
<evidence type="ECO:0000256" key="3">
    <source>
        <dbReference type="SAM" id="MobiDB-lite"/>
    </source>
</evidence>
<dbReference type="InterPro" id="IPR011089">
    <property type="entry name" value="GmrSD_C"/>
</dbReference>
<keyword evidence="2" id="KW-0378">Hydrolase</keyword>
<evidence type="ECO:0000313" key="5">
    <source>
        <dbReference type="EMBL" id="MDP9793465.1"/>
    </source>
</evidence>
<dbReference type="Proteomes" id="UP001240984">
    <property type="component" value="Unassembled WGS sequence"/>
</dbReference>
<dbReference type="RefSeq" id="WP_306828511.1">
    <property type="nucleotide sequence ID" value="NZ_JAUSRA010000001.1"/>
</dbReference>
<feature type="region of interest" description="Disordered" evidence="3">
    <location>
        <begin position="256"/>
        <end position="275"/>
    </location>
</feature>